<dbReference type="Pfam" id="PF00392">
    <property type="entry name" value="GntR"/>
    <property type="match status" value="1"/>
</dbReference>
<evidence type="ECO:0000313" key="6">
    <source>
        <dbReference type="Proteomes" id="UP000036261"/>
    </source>
</evidence>
<dbReference type="SUPFAM" id="SSF46785">
    <property type="entry name" value="Winged helix' DNA-binding domain"/>
    <property type="match status" value="1"/>
</dbReference>
<evidence type="ECO:0000313" key="5">
    <source>
        <dbReference type="EMBL" id="KMQ65380.1"/>
    </source>
</evidence>
<dbReference type="InterPro" id="IPR036390">
    <property type="entry name" value="WH_DNA-bd_sf"/>
</dbReference>
<dbReference type="GO" id="GO:0003677">
    <property type="term" value="F:DNA binding"/>
    <property type="evidence" value="ECO:0007669"/>
    <property type="project" value="UniProtKB-KW"/>
</dbReference>
<dbReference type="PANTHER" id="PTHR38445:SF10">
    <property type="entry name" value="GNTR-FAMILY TRANSCRIPTIONAL REGULATOR"/>
    <property type="match status" value="1"/>
</dbReference>
<evidence type="ECO:0000256" key="2">
    <source>
        <dbReference type="ARBA" id="ARBA00023125"/>
    </source>
</evidence>
<dbReference type="InterPro" id="IPR028082">
    <property type="entry name" value="Peripla_BP_I"/>
</dbReference>
<organism evidence="5 6">
    <name type="scientific">Chryseobacterium angstadtii</name>
    <dbReference type="NCBI Taxonomy" id="558151"/>
    <lineage>
        <taxon>Bacteria</taxon>
        <taxon>Pseudomonadati</taxon>
        <taxon>Bacteroidota</taxon>
        <taxon>Flavobacteriia</taxon>
        <taxon>Flavobacteriales</taxon>
        <taxon>Weeksellaceae</taxon>
        <taxon>Chryseobacterium group</taxon>
        <taxon>Chryseobacterium</taxon>
    </lineage>
</organism>
<accession>A0A0J7L8K7</accession>
<dbReference type="RefSeq" id="WP_048505668.1">
    <property type="nucleotide sequence ID" value="NZ_LFND01000002.1"/>
</dbReference>
<dbReference type="EMBL" id="LFND01000002">
    <property type="protein sequence ID" value="KMQ65380.1"/>
    <property type="molecule type" value="Genomic_DNA"/>
</dbReference>
<dbReference type="SUPFAM" id="SSF53822">
    <property type="entry name" value="Periplasmic binding protein-like I"/>
    <property type="match status" value="1"/>
</dbReference>
<dbReference type="Gene3D" id="1.10.10.10">
    <property type="entry name" value="Winged helix-like DNA-binding domain superfamily/Winged helix DNA-binding domain"/>
    <property type="match status" value="1"/>
</dbReference>
<protein>
    <submittedName>
        <fullName evidence="5">Transcriptional regulator</fullName>
    </submittedName>
</protein>
<proteinExistence type="predicted"/>
<dbReference type="PANTHER" id="PTHR38445">
    <property type="entry name" value="HTH-TYPE TRANSCRIPTIONAL REPRESSOR YTRA"/>
    <property type="match status" value="1"/>
</dbReference>
<dbReference type="CDD" id="cd07377">
    <property type="entry name" value="WHTH_GntR"/>
    <property type="match status" value="1"/>
</dbReference>
<sequence>MRLIKIIPDSFVPKYQQIINSIEQALAQQLLKKNDKLPSINKVCMEFGISRDTVLYAYETLKKRGIVNAILGKGYYIKSTDWDFEERIFLLFDELNAFKETLYNSFLEELQQRSNIHVFFHYFNIDVFKKLIEENNGNYTKYIIMPGNMNDTAPIIKMLPKKDVYILDQTNLHLREYSSVHQNFAKDMYNGLSKAKTLLEAYQRLILIFPGKKEPIGMVEGFTSFCEQYKKKHTIISNFTDEEIQNGDVFIIPDDKHLVNVIKQSKKQKLKIKKDFGIISYNETPLKGIVENGITTISTDFWQMGKILAEMILNAKQQRIENASDLIIRNSL</sequence>
<gene>
    <name evidence="5" type="ORF">ACM46_05610</name>
</gene>
<dbReference type="STRING" id="558151.ACM46_05610"/>
<name>A0A0J7L8K7_9FLAO</name>
<evidence type="ECO:0000256" key="1">
    <source>
        <dbReference type="ARBA" id="ARBA00023015"/>
    </source>
</evidence>
<dbReference type="PROSITE" id="PS50949">
    <property type="entry name" value="HTH_GNTR"/>
    <property type="match status" value="1"/>
</dbReference>
<keyword evidence="6" id="KW-1185">Reference proteome</keyword>
<dbReference type="InterPro" id="IPR036388">
    <property type="entry name" value="WH-like_DNA-bd_sf"/>
</dbReference>
<keyword evidence="2" id="KW-0238">DNA-binding</keyword>
<dbReference type="InterPro" id="IPR000524">
    <property type="entry name" value="Tscrpt_reg_HTH_GntR"/>
</dbReference>
<keyword evidence="1" id="KW-0805">Transcription regulation</keyword>
<dbReference type="AlphaFoldDB" id="A0A0J7L8K7"/>
<evidence type="ECO:0000259" key="4">
    <source>
        <dbReference type="PROSITE" id="PS50949"/>
    </source>
</evidence>
<dbReference type="OrthoDB" id="742238at2"/>
<dbReference type="Proteomes" id="UP000036261">
    <property type="component" value="Unassembled WGS sequence"/>
</dbReference>
<reference evidence="5 6" key="1">
    <citation type="journal article" date="2013" name="Int. J. Syst. Evol. Microbiol.">
        <title>Chryseobacterium angstadtii sp. nov., isolated from a newt tank.</title>
        <authorList>
            <person name="Kirk K.E."/>
            <person name="Hoffman J.A."/>
            <person name="Smith K.A."/>
            <person name="Strahan B.L."/>
            <person name="Failor K.C."/>
            <person name="Krebs J.E."/>
            <person name="Gale A.N."/>
            <person name="Do T.D."/>
            <person name="Sontag T.C."/>
            <person name="Batties A.M."/>
            <person name="Mistiszyn K."/>
            <person name="Newman J.D."/>
        </authorList>
    </citation>
    <scope>NUCLEOTIDE SEQUENCE [LARGE SCALE GENOMIC DNA]</scope>
    <source>
        <strain evidence="5 6">KM</strain>
    </source>
</reference>
<dbReference type="SMART" id="SM00345">
    <property type="entry name" value="HTH_GNTR"/>
    <property type="match status" value="1"/>
</dbReference>
<feature type="domain" description="HTH gntR-type" evidence="4">
    <location>
        <begin position="12"/>
        <end position="80"/>
    </location>
</feature>
<evidence type="ECO:0000256" key="3">
    <source>
        <dbReference type="ARBA" id="ARBA00023163"/>
    </source>
</evidence>
<dbReference type="Gene3D" id="3.40.50.2300">
    <property type="match status" value="2"/>
</dbReference>
<comment type="caution">
    <text evidence="5">The sequence shown here is derived from an EMBL/GenBank/DDBJ whole genome shotgun (WGS) entry which is preliminary data.</text>
</comment>
<dbReference type="GO" id="GO:0003700">
    <property type="term" value="F:DNA-binding transcription factor activity"/>
    <property type="evidence" value="ECO:0007669"/>
    <property type="project" value="InterPro"/>
</dbReference>
<keyword evidence="3" id="KW-0804">Transcription</keyword>
<dbReference type="PATRIC" id="fig|558151.6.peg.1177"/>